<dbReference type="Proteomes" id="UP001221142">
    <property type="component" value="Unassembled WGS sequence"/>
</dbReference>
<evidence type="ECO:0000313" key="3">
    <source>
        <dbReference type="Proteomes" id="UP001221142"/>
    </source>
</evidence>
<reference evidence="2" key="1">
    <citation type="submission" date="2023-03" db="EMBL/GenBank/DDBJ databases">
        <title>Massive genome expansion in bonnet fungi (Mycena s.s.) driven by repeated elements and novel gene families across ecological guilds.</title>
        <authorList>
            <consortium name="Lawrence Berkeley National Laboratory"/>
            <person name="Harder C.B."/>
            <person name="Miyauchi S."/>
            <person name="Viragh M."/>
            <person name="Kuo A."/>
            <person name="Thoen E."/>
            <person name="Andreopoulos B."/>
            <person name="Lu D."/>
            <person name="Skrede I."/>
            <person name="Drula E."/>
            <person name="Henrissat B."/>
            <person name="Morin E."/>
            <person name="Kohler A."/>
            <person name="Barry K."/>
            <person name="LaButti K."/>
            <person name="Morin E."/>
            <person name="Salamov A."/>
            <person name="Lipzen A."/>
            <person name="Mereny Z."/>
            <person name="Hegedus B."/>
            <person name="Baldrian P."/>
            <person name="Stursova M."/>
            <person name="Weitz H."/>
            <person name="Taylor A."/>
            <person name="Grigoriev I.V."/>
            <person name="Nagy L.G."/>
            <person name="Martin F."/>
            <person name="Kauserud H."/>
        </authorList>
    </citation>
    <scope>NUCLEOTIDE SEQUENCE</scope>
    <source>
        <strain evidence="2">9284</strain>
    </source>
</reference>
<dbReference type="Gene3D" id="3.40.50.720">
    <property type="entry name" value="NAD(P)-binding Rossmann-like Domain"/>
    <property type="match status" value="1"/>
</dbReference>
<gene>
    <name evidence="2" type="ORF">FB45DRAFT_1001776</name>
</gene>
<sequence length="321" mass="35111">MALWRMMLVPRPIGWLTVHCPRRVLIGPSKNDLIVNVVRQTLAALKMSKSSSPTGLKAVPVGLRKLGIIPRSLRVLGAFHGRVSRPPRPLGRRDIDGIIRFVDISLAASKAKKKTLPQVEYTPGEKSAPAINCDFLFTFTNPDIPVWPLLPQLASPRADKKTVPTPITDCCDFPFTFTPSIDHHTEPKFPQAKEAPNVPPTRPSLAPVVVEEEVFAFIEDLSVGSKGVDIDDPDGDDEDNEDSSEDWPSYQQFVRELEGDHWASPVVANSTSGLHATSFRIGQLGGSTQSGAWLTTDWVPSIVKSSLALGAFRSDPPNVIE</sequence>
<organism evidence="2 3">
    <name type="scientific">Roridomyces roridus</name>
    <dbReference type="NCBI Taxonomy" id="1738132"/>
    <lineage>
        <taxon>Eukaryota</taxon>
        <taxon>Fungi</taxon>
        <taxon>Dikarya</taxon>
        <taxon>Basidiomycota</taxon>
        <taxon>Agaricomycotina</taxon>
        <taxon>Agaricomycetes</taxon>
        <taxon>Agaricomycetidae</taxon>
        <taxon>Agaricales</taxon>
        <taxon>Marasmiineae</taxon>
        <taxon>Mycenaceae</taxon>
        <taxon>Roridomyces</taxon>
    </lineage>
</organism>
<dbReference type="EMBL" id="JARKIF010000006">
    <property type="protein sequence ID" value="KAJ7636827.1"/>
    <property type="molecule type" value="Genomic_DNA"/>
</dbReference>
<evidence type="ECO:0000256" key="1">
    <source>
        <dbReference type="SAM" id="MobiDB-lite"/>
    </source>
</evidence>
<accession>A0AAD7FSK3</accession>
<feature type="region of interest" description="Disordered" evidence="1">
    <location>
        <begin position="225"/>
        <end position="247"/>
    </location>
</feature>
<evidence type="ECO:0000313" key="2">
    <source>
        <dbReference type="EMBL" id="KAJ7636827.1"/>
    </source>
</evidence>
<proteinExistence type="predicted"/>
<name>A0AAD7FSK3_9AGAR</name>
<protein>
    <submittedName>
        <fullName evidence="2">Uncharacterized protein</fullName>
    </submittedName>
</protein>
<comment type="caution">
    <text evidence="2">The sequence shown here is derived from an EMBL/GenBank/DDBJ whole genome shotgun (WGS) entry which is preliminary data.</text>
</comment>
<feature type="compositionally biased region" description="Acidic residues" evidence="1">
    <location>
        <begin position="230"/>
        <end position="245"/>
    </location>
</feature>
<dbReference type="AlphaFoldDB" id="A0AAD7FSK3"/>
<keyword evidence="3" id="KW-1185">Reference proteome</keyword>